<organism evidence="12 13">
    <name type="scientific">Adineta steineri</name>
    <dbReference type="NCBI Taxonomy" id="433720"/>
    <lineage>
        <taxon>Eukaryota</taxon>
        <taxon>Metazoa</taxon>
        <taxon>Spiralia</taxon>
        <taxon>Gnathifera</taxon>
        <taxon>Rotifera</taxon>
        <taxon>Eurotatoria</taxon>
        <taxon>Bdelloidea</taxon>
        <taxon>Adinetida</taxon>
        <taxon>Adinetidae</taxon>
        <taxon>Adineta</taxon>
    </lineage>
</organism>
<dbReference type="SUPFAM" id="SSF81321">
    <property type="entry name" value="Family A G protein-coupled receptor-like"/>
    <property type="match status" value="1"/>
</dbReference>
<dbReference type="GO" id="GO:0042923">
    <property type="term" value="F:neuropeptide binding"/>
    <property type="evidence" value="ECO:0007669"/>
    <property type="project" value="TreeGrafter"/>
</dbReference>
<keyword evidence="5" id="KW-0297">G-protein coupled receptor</keyword>
<dbReference type="Proteomes" id="UP000663877">
    <property type="component" value="Unassembled WGS sequence"/>
</dbReference>
<dbReference type="PANTHER" id="PTHR24229">
    <property type="entry name" value="NEUROPEPTIDES RECEPTOR"/>
    <property type="match status" value="1"/>
</dbReference>
<evidence type="ECO:0000256" key="5">
    <source>
        <dbReference type="ARBA" id="ARBA00023040"/>
    </source>
</evidence>
<accession>A0A816DU51</accession>
<sequence length="336" mass="39195">MNSSDSDIILQLNNISTVLFKYMSPPLFIVGNLGNFTSIFMFSKKIWRKNVCVFYFFIYLIFGLCFINSTMLGSIFTYGNNIAAQNNNVVLCKFYIYAAFIWATGAPTVLILASIDRLLISSQNVDTRLYSSKRLAYFMISISTCFWIIFNIHLLVKVNIYQFGPSLYLCSYEPTNEYLNFVFFFLTGIHTLYVIVLFILSILSFKNVHHIQLIPRQQQKELRTMTKRDFQLLRCLFAEGIVFMIFAMLINGYYFYQAITREQIRTPLQTAVGNFINNLFTFLYNIPYCANFFVFISLSKAFRHDFKRLIYKVCGKSITVMREENNQINLAAINET</sequence>
<keyword evidence="3 9" id="KW-0812">Transmembrane</keyword>
<evidence type="ECO:0000256" key="8">
    <source>
        <dbReference type="ARBA" id="ARBA00023224"/>
    </source>
</evidence>
<feature type="domain" description="G-protein coupled receptors family 1 profile" evidence="10">
    <location>
        <begin position="34"/>
        <end position="295"/>
    </location>
</feature>
<dbReference type="GO" id="GO:0004930">
    <property type="term" value="F:G protein-coupled receptor activity"/>
    <property type="evidence" value="ECO:0007669"/>
    <property type="project" value="UniProtKB-KW"/>
</dbReference>
<feature type="transmembrane region" description="Helical" evidence="9">
    <location>
        <begin position="178"/>
        <end position="203"/>
    </location>
</feature>
<keyword evidence="13" id="KW-1185">Reference proteome</keyword>
<dbReference type="AlphaFoldDB" id="A0A816DU51"/>
<evidence type="ECO:0000259" key="10">
    <source>
        <dbReference type="PROSITE" id="PS50262"/>
    </source>
</evidence>
<keyword evidence="8" id="KW-0807">Transducer</keyword>
<keyword evidence="7" id="KW-0675">Receptor</keyword>
<evidence type="ECO:0000313" key="12">
    <source>
        <dbReference type="EMBL" id="CAF1637376.1"/>
    </source>
</evidence>
<keyword evidence="6 9" id="KW-0472">Membrane</keyword>
<evidence type="ECO:0000313" key="13">
    <source>
        <dbReference type="Proteomes" id="UP000663832"/>
    </source>
</evidence>
<comment type="caution">
    <text evidence="12">The sequence shown here is derived from an EMBL/GenBank/DDBJ whole genome shotgun (WGS) entry which is preliminary data.</text>
</comment>
<dbReference type="GO" id="GO:0043005">
    <property type="term" value="C:neuron projection"/>
    <property type="evidence" value="ECO:0007669"/>
    <property type="project" value="TreeGrafter"/>
</dbReference>
<proteinExistence type="predicted"/>
<dbReference type="Proteomes" id="UP000663832">
    <property type="component" value="Unassembled WGS sequence"/>
</dbReference>
<keyword evidence="4 9" id="KW-1133">Transmembrane helix</keyword>
<feature type="transmembrane region" description="Helical" evidence="9">
    <location>
        <begin position="22"/>
        <end position="42"/>
    </location>
</feature>
<evidence type="ECO:0000256" key="6">
    <source>
        <dbReference type="ARBA" id="ARBA00023136"/>
    </source>
</evidence>
<dbReference type="InterPro" id="IPR017452">
    <property type="entry name" value="GPCR_Rhodpsn_7TM"/>
</dbReference>
<protein>
    <recommendedName>
        <fullName evidence="10">G-protein coupled receptors family 1 profile domain-containing protein</fullName>
    </recommendedName>
</protein>
<name>A0A816DU51_9BILA</name>
<evidence type="ECO:0000256" key="3">
    <source>
        <dbReference type="ARBA" id="ARBA00022692"/>
    </source>
</evidence>
<dbReference type="GO" id="GO:0005886">
    <property type="term" value="C:plasma membrane"/>
    <property type="evidence" value="ECO:0007669"/>
    <property type="project" value="UniProtKB-SubCell"/>
</dbReference>
<evidence type="ECO:0000256" key="2">
    <source>
        <dbReference type="ARBA" id="ARBA00022475"/>
    </source>
</evidence>
<evidence type="ECO:0000313" key="11">
    <source>
        <dbReference type="EMBL" id="CAF1476310.1"/>
    </source>
</evidence>
<comment type="subcellular location">
    <subcellularLocation>
        <location evidence="1">Cell membrane</location>
        <topology evidence="1">Multi-pass membrane protein</topology>
    </subcellularLocation>
</comment>
<gene>
    <name evidence="11" type="ORF">BJG266_LOCUS41815</name>
    <name evidence="12" type="ORF">QVE165_LOCUS58691</name>
</gene>
<evidence type="ECO:0000256" key="4">
    <source>
        <dbReference type="ARBA" id="ARBA00022989"/>
    </source>
</evidence>
<evidence type="ECO:0000256" key="9">
    <source>
        <dbReference type="SAM" id="Phobius"/>
    </source>
</evidence>
<keyword evidence="2" id="KW-1003">Cell membrane</keyword>
<feature type="transmembrane region" description="Helical" evidence="9">
    <location>
        <begin position="95"/>
        <end position="115"/>
    </location>
</feature>
<feature type="transmembrane region" description="Helical" evidence="9">
    <location>
        <begin position="275"/>
        <end position="298"/>
    </location>
</feature>
<dbReference type="GO" id="GO:0007218">
    <property type="term" value="P:neuropeptide signaling pathway"/>
    <property type="evidence" value="ECO:0007669"/>
    <property type="project" value="TreeGrafter"/>
</dbReference>
<dbReference type="EMBL" id="CAJNOI010002448">
    <property type="protein sequence ID" value="CAF1476310.1"/>
    <property type="molecule type" value="Genomic_DNA"/>
</dbReference>
<feature type="transmembrane region" description="Helical" evidence="9">
    <location>
        <begin position="232"/>
        <end position="255"/>
    </location>
</feature>
<feature type="transmembrane region" description="Helical" evidence="9">
    <location>
        <begin position="54"/>
        <end position="75"/>
    </location>
</feature>
<evidence type="ECO:0000256" key="7">
    <source>
        <dbReference type="ARBA" id="ARBA00023170"/>
    </source>
</evidence>
<dbReference type="PANTHER" id="PTHR24229:SF40">
    <property type="entry name" value="ALLATOSTATIN C RECEPTOR 1-RELATED"/>
    <property type="match status" value="1"/>
</dbReference>
<dbReference type="OrthoDB" id="10018669at2759"/>
<feature type="transmembrane region" description="Helical" evidence="9">
    <location>
        <begin position="135"/>
        <end position="158"/>
    </location>
</feature>
<dbReference type="Gene3D" id="1.20.1070.10">
    <property type="entry name" value="Rhodopsin 7-helix transmembrane proteins"/>
    <property type="match status" value="1"/>
</dbReference>
<dbReference type="EMBL" id="CAJNOM010002768">
    <property type="protein sequence ID" value="CAF1637376.1"/>
    <property type="molecule type" value="Genomic_DNA"/>
</dbReference>
<reference evidence="12" key="1">
    <citation type="submission" date="2021-02" db="EMBL/GenBank/DDBJ databases">
        <authorList>
            <person name="Nowell W R."/>
        </authorList>
    </citation>
    <scope>NUCLEOTIDE SEQUENCE</scope>
</reference>
<dbReference type="PROSITE" id="PS50262">
    <property type="entry name" value="G_PROTEIN_RECEP_F1_2"/>
    <property type="match status" value="1"/>
</dbReference>
<evidence type="ECO:0000256" key="1">
    <source>
        <dbReference type="ARBA" id="ARBA00004651"/>
    </source>
</evidence>